<dbReference type="SUPFAM" id="SSF51430">
    <property type="entry name" value="NAD(P)-linked oxidoreductase"/>
    <property type="match status" value="1"/>
</dbReference>
<name>A0A7G3ZEY0_9SACH</name>
<dbReference type="PANTHER" id="PTHR43625">
    <property type="entry name" value="AFLATOXIN B1 ALDEHYDE REDUCTASE"/>
    <property type="match status" value="1"/>
</dbReference>
<dbReference type="OrthoDB" id="37537at2759"/>
<reference evidence="3 4" key="1">
    <citation type="submission" date="2020-06" db="EMBL/GenBank/DDBJ databases">
        <title>The yeast mating-type switching endonuclease HO is a domesticated member of an unorthodox homing genetic element family.</title>
        <authorList>
            <person name="Coughlan A.Y."/>
            <person name="Lombardi L."/>
            <person name="Braun-Galleani S."/>
            <person name="Martos A.R."/>
            <person name="Galeote V."/>
            <person name="Bigey F."/>
            <person name="Dequin S."/>
            <person name="Byrne K.P."/>
            <person name="Wolfe K.H."/>
        </authorList>
    </citation>
    <scope>NUCLEOTIDE SEQUENCE [LARGE SCALE GENOMIC DNA]</scope>
    <source>
        <strain evidence="3 4">CBS764</strain>
    </source>
</reference>
<dbReference type="EMBL" id="CP059248">
    <property type="protein sequence ID" value="QLL32066.1"/>
    <property type="molecule type" value="Genomic_DNA"/>
</dbReference>
<dbReference type="InterPro" id="IPR036812">
    <property type="entry name" value="NAD(P)_OxRdtase_dom_sf"/>
</dbReference>
<organism evidence="3 4">
    <name type="scientific">Torulaspora globosa</name>
    <dbReference type="NCBI Taxonomy" id="48254"/>
    <lineage>
        <taxon>Eukaryota</taxon>
        <taxon>Fungi</taxon>
        <taxon>Dikarya</taxon>
        <taxon>Ascomycota</taxon>
        <taxon>Saccharomycotina</taxon>
        <taxon>Saccharomycetes</taxon>
        <taxon>Saccharomycetales</taxon>
        <taxon>Saccharomycetaceae</taxon>
        <taxon>Torulaspora</taxon>
    </lineage>
</organism>
<dbReference type="GO" id="GO:0016491">
    <property type="term" value="F:oxidoreductase activity"/>
    <property type="evidence" value="ECO:0007669"/>
    <property type="project" value="UniProtKB-KW"/>
</dbReference>
<gene>
    <name evidence="3" type="ORF">HG536_0C02350</name>
</gene>
<dbReference type="AlphaFoldDB" id="A0A7G3ZEY0"/>
<keyword evidence="1" id="KW-0560">Oxidoreductase</keyword>
<dbReference type="RefSeq" id="XP_037138741.1">
    <property type="nucleotide sequence ID" value="XM_037282846.1"/>
</dbReference>
<evidence type="ECO:0000313" key="4">
    <source>
        <dbReference type="Proteomes" id="UP000515788"/>
    </source>
</evidence>
<evidence type="ECO:0000313" key="3">
    <source>
        <dbReference type="EMBL" id="QLL32066.1"/>
    </source>
</evidence>
<dbReference type="Gene3D" id="3.20.20.100">
    <property type="entry name" value="NADP-dependent oxidoreductase domain"/>
    <property type="match status" value="1"/>
</dbReference>
<dbReference type="CDD" id="cd19077">
    <property type="entry name" value="AKR_AKR8A1-2"/>
    <property type="match status" value="1"/>
</dbReference>
<dbReference type="PANTHER" id="PTHR43625:SF78">
    <property type="entry name" value="PYRIDOXAL REDUCTASE-RELATED"/>
    <property type="match status" value="1"/>
</dbReference>
<dbReference type="GeneID" id="59325203"/>
<evidence type="ECO:0000259" key="2">
    <source>
        <dbReference type="Pfam" id="PF00248"/>
    </source>
</evidence>
<dbReference type="KEGG" id="tgb:HG536_0C02350"/>
<protein>
    <recommendedName>
        <fullName evidence="2">NADP-dependent oxidoreductase domain-containing protein</fullName>
    </recommendedName>
</protein>
<dbReference type="GO" id="GO:0005737">
    <property type="term" value="C:cytoplasm"/>
    <property type="evidence" value="ECO:0007669"/>
    <property type="project" value="TreeGrafter"/>
</dbReference>
<dbReference type="InterPro" id="IPR050791">
    <property type="entry name" value="Aldo-Keto_reductase"/>
</dbReference>
<proteinExistence type="predicted"/>
<dbReference type="Pfam" id="PF00248">
    <property type="entry name" value="Aldo_ket_red"/>
    <property type="match status" value="1"/>
</dbReference>
<dbReference type="InterPro" id="IPR023210">
    <property type="entry name" value="NADP_OxRdtase_dom"/>
</dbReference>
<accession>A0A7G3ZEY0</accession>
<sequence>MTELPSTLKLKQELSSIDTGYGLMSLTWRAEPVPKPQAFDAMKKVIEIAQSMGHKAFFNVGEFYGPDRANLRYVKEFFEKYPELRKDTLISCKGAADIATLTPNGRHDDVVKSVENCVAAIGGFIDIFEPARLDLSICSDGQAYPYETFEALAEMVERGAIGGISLSEVTADQIRAVYKDWSKYLVCVEVELSMFTPAILTNGVLEATNELNIVTIIYSPLGRGLLTGTITSSKDIPAGDFRNQLHRFKDESLKQNLTLVAFLQQEIVQKRPKSEEITLPQLALGWVKHWNKTKLCAKTHLLPIPSGSSVTRVEENMNEVKAQITDEEFERINDYLKSFKTIGDAYEMAN</sequence>
<keyword evidence="4" id="KW-1185">Reference proteome</keyword>
<dbReference type="Proteomes" id="UP000515788">
    <property type="component" value="Chromosome 3"/>
</dbReference>
<feature type="domain" description="NADP-dependent oxidoreductase" evidence="2">
    <location>
        <begin position="20"/>
        <end position="334"/>
    </location>
</feature>
<evidence type="ECO:0000256" key="1">
    <source>
        <dbReference type="ARBA" id="ARBA00023002"/>
    </source>
</evidence>